<evidence type="ECO:0000313" key="11">
    <source>
        <dbReference type="EMBL" id="KER24988.1"/>
    </source>
</evidence>
<dbReference type="InterPro" id="IPR011990">
    <property type="entry name" value="TPR-like_helical_dom_sf"/>
</dbReference>
<proteinExistence type="inferred from homology"/>
<evidence type="ECO:0000256" key="9">
    <source>
        <dbReference type="ARBA" id="ARBA00030523"/>
    </source>
</evidence>
<evidence type="ECO:0000256" key="4">
    <source>
        <dbReference type="ARBA" id="ARBA00022618"/>
    </source>
</evidence>
<dbReference type="OrthoDB" id="5565328at2759"/>
<feature type="compositionally biased region" description="Polar residues" evidence="10">
    <location>
        <begin position="44"/>
        <end position="68"/>
    </location>
</feature>
<evidence type="ECO:0000256" key="6">
    <source>
        <dbReference type="ARBA" id="ARBA00022829"/>
    </source>
</evidence>
<dbReference type="RefSeq" id="XP_009171290.1">
    <property type="nucleotide sequence ID" value="XM_009173026.1"/>
</dbReference>
<dbReference type="GO" id="GO:0007059">
    <property type="term" value="P:chromosome segregation"/>
    <property type="evidence" value="ECO:0007669"/>
    <property type="project" value="UniProtKB-KW"/>
</dbReference>
<dbReference type="Gene3D" id="1.25.40.10">
    <property type="entry name" value="Tetratricopeptide repeat domain"/>
    <property type="match status" value="1"/>
</dbReference>
<dbReference type="Proteomes" id="UP000054324">
    <property type="component" value="Unassembled WGS sequence"/>
</dbReference>
<protein>
    <recommendedName>
        <fullName evidence="3">MAU2 chromatid cohesion factor homolog</fullName>
    </recommendedName>
    <alternativeName>
        <fullName evidence="9">Cohesin loading complex subunit SCC4 homolog</fullName>
    </alternativeName>
</protein>
<accession>A0A074ZCT4</accession>
<keyword evidence="7" id="KW-0539">Nucleus</keyword>
<dbReference type="STRING" id="6198.A0A074ZCT4"/>
<feature type="compositionally biased region" description="Low complexity" evidence="10">
    <location>
        <begin position="1"/>
        <end position="22"/>
    </location>
</feature>
<organism evidence="11 12">
    <name type="scientific">Opisthorchis viverrini</name>
    <name type="common">Southeast Asian liver fluke</name>
    <dbReference type="NCBI Taxonomy" id="6198"/>
    <lineage>
        <taxon>Eukaryota</taxon>
        <taxon>Metazoa</taxon>
        <taxon>Spiralia</taxon>
        <taxon>Lophotrochozoa</taxon>
        <taxon>Platyhelminthes</taxon>
        <taxon>Trematoda</taxon>
        <taxon>Digenea</taxon>
        <taxon>Opisthorchiida</taxon>
        <taxon>Opisthorchiata</taxon>
        <taxon>Opisthorchiidae</taxon>
        <taxon>Opisthorchis</taxon>
    </lineage>
</organism>
<evidence type="ECO:0000313" key="12">
    <source>
        <dbReference type="Proteomes" id="UP000054324"/>
    </source>
</evidence>
<name>A0A074ZCT4_OPIVI</name>
<evidence type="ECO:0000256" key="2">
    <source>
        <dbReference type="ARBA" id="ARBA00008585"/>
    </source>
</evidence>
<dbReference type="GO" id="GO:0005654">
    <property type="term" value="C:nucleoplasm"/>
    <property type="evidence" value="ECO:0007669"/>
    <property type="project" value="UniProtKB-SubCell"/>
</dbReference>
<evidence type="ECO:0000256" key="7">
    <source>
        <dbReference type="ARBA" id="ARBA00023242"/>
    </source>
</evidence>
<keyword evidence="6" id="KW-0159">Chromosome partition</keyword>
<sequence>MRPSVTTASAASTPNSASVASNQGQVWSPVHVQRSVPLPKHVSQPPSTTGDPTMNSNPSQPQQNVTSAVLSAPPIISPLPTHSDVTSVVDGATISDCYASLLGLAEYFRTTSPPNMRLAVHCLKAVLHFKLPVNLEARTHLQLGRLLFHYSKSDDQTKYHLEKARTLGAHLRAKDDSIKFEAAALLAEFFERKGKRYEATCILNDAIRLSNNNPYWHCRLLLELAQAHVTERDVNSACEILQMGSEFAMMHNSDYTRGLFLLSKCMLLLASRQLPEVTTTLTVVSQMIDGFRGIGYHKEALRVFYLVLHVSFYLISGQAKSARPILRQLHQSIQQFAAMEEDAAVTNEIDRFQWMPREHMVILVYLITVMQSMQTGMLERARRSAEKALTQIEKLYVFDTSPLLTVFHLSLLEHTAMGRLVMGVQTAAAQDIGQACRICHANPALMYKRLPQLHTLIGLYAMSMNCMNHAENQFKFALRLISSPRVGTDLASMASNALSLTTPTTNRACCQPDGPRDPLSVLICLNLALVHIRKGNTKECETLLNEVFTSGVHVLEGCYCLRAAASYVRAFQAFCENRIPDAMTFLRETVRLGNEEELHRLSASAFITMGQIYLNERNTGEGQKMISAAIHVANRLPDIGIQLWATALLKGVANLRGDTQEETRWFAEHDRYSKLVIHEHEGQKMISAAIHVANRLPDIGIQLWATALLKGVANLRGDTQEETRWFAEHDRYSKLVIHEHVRAISAPEHRLIEWLDGPLVDLPPILPSTSGSVLLNVVVTFSLLYLLIRQSVVSPAVPLQCLKPEKIDSQKGTQPLYSEQANAGAKVTTVPRYLKGTF</sequence>
<dbReference type="EMBL" id="KL596791">
    <property type="protein sequence ID" value="KER24988.1"/>
    <property type="molecule type" value="Genomic_DNA"/>
</dbReference>
<dbReference type="Pfam" id="PF10345">
    <property type="entry name" value="Cohesin_load"/>
    <property type="match status" value="1"/>
</dbReference>
<dbReference type="AlphaFoldDB" id="A0A074ZCT4"/>
<evidence type="ECO:0000256" key="3">
    <source>
        <dbReference type="ARBA" id="ARBA00017198"/>
    </source>
</evidence>
<reference evidence="11 12" key="1">
    <citation type="submission" date="2013-11" db="EMBL/GenBank/DDBJ databases">
        <title>Opisthorchis viverrini - life in the bile duct.</title>
        <authorList>
            <person name="Young N.D."/>
            <person name="Nagarajan N."/>
            <person name="Lin S.J."/>
            <person name="Korhonen P.K."/>
            <person name="Jex A.R."/>
            <person name="Hall R.S."/>
            <person name="Safavi-Hemami H."/>
            <person name="Kaewkong W."/>
            <person name="Bertrand D."/>
            <person name="Gao S."/>
            <person name="Seet Q."/>
            <person name="Wongkham S."/>
            <person name="Teh B.T."/>
            <person name="Wongkham C."/>
            <person name="Intapan P.M."/>
            <person name="Maleewong W."/>
            <person name="Yang X."/>
            <person name="Hu M."/>
            <person name="Wang Z."/>
            <person name="Hofmann A."/>
            <person name="Sternberg P.W."/>
            <person name="Tan P."/>
            <person name="Wang J."/>
            <person name="Gasser R.B."/>
        </authorList>
    </citation>
    <scope>NUCLEOTIDE SEQUENCE [LARGE SCALE GENOMIC DNA]</scope>
</reference>
<evidence type="ECO:0000256" key="8">
    <source>
        <dbReference type="ARBA" id="ARBA00023306"/>
    </source>
</evidence>
<keyword evidence="12" id="KW-1185">Reference proteome</keyword>
<dbReference type="CTD" id="20321672"/>
<dbReference type="KEGG" id="ovi:T265_07493"/>
<evidence type="ECO:0000256" key="1">
    <source>
        <dbReference type="ARBA" id="ARBA00004642"/>
    </source>
</evidence>
<comment type="subcellular location">
    <subcellularLocation>
        <location evidence="1">Nucleus</location>
        <location evidence="1">Nucleoplasm</location>
    </subcellularLocation>
</comment>
<dbReference type="GO" id="GO:0007064">
    <property type="term" value="P:mitotic sister chromatid cohesion"/>
    <property type="evidence" value="ECO:0007669"/>
    <property type="project" value="InterPro"/>
</dbReference>
<dbReference type="PANTHER" id="PTHR21394">
    <property type="entry name" value="MAU2 CHROMATID COHESION FACTOR HOMOLOG"/>
    <property type="match status" value="1"/>
</dbReference>
<gene>
    <name evidence="11" type="ORF">T265_07493</name>
</gene>
<dbReference type="GO" id="GO:0051301">
    <property type="term" value="P:cell division"/>
    <property type="evidence" value="ECO:0007669"/>
    <property type="project" value="UniProtKB-KW"/>
</dbReference>
<feature type="region of interest" description="Disordered" evidence="10">
    <location>
        <begin position="1"/>
        <end position="68"/>
    </location>
</feature>
<evidence type="ECO:0000256" key="10">
    <source>
        <dbReference type="SAM" id="MobiDB-lite"/>
    </source>
</evidence>
<dbReference type="GeneID" id="20321672"/>
<comment type="similarity">
    <text evidence="2">Belongs to the SCC4/mau-2 family.</text>
</comment>
<keyword evidence="8" id="KW-0131">Cell cycle</keyword>
<keyword evidence="5" id="KW-0498">Mitosis</keyword>
<dbReference type="InterPro" id="IPR019440">
    <property type="entry name" value="MAU2"/>
</dbReference>
<evidence type="ECO:0000256" key="5">
    <source>
        <dbReference type="ARBA" id="ARBA00022776"/>
    </source>
</evidence>
<dbReference type="SUPFAM" id="SSF48452">
    <property type="entry name" value="TPR-like"/>
    <property type="match status" value="1"/>
</dbReference>
<keyword evidence="4" id="KW-0132">Cell division</keyword>